<organism evidence="1 2">
    <name type="scientific">Psychroflexus lacisalsi</name>
    <dbReference type="NCBI Taxonomy" id="503928"/>
    <lineage>
        <taxon>Bacteria</taxon>
        <taxon>Pseudomonadati</taxon>
        <taxon>Bacteroidota</taxon>
        <taxon>Flavobacteriia</taxon>
        <taxon>Flavobacteriales</taxon>
        <taxon>Flavobacteriaceae</taxon>
        <taxon>Psychroflexus</taxon>
    </lineage>
</organism>
<proteinExistence type="predicted"/>
<gene>
    <name evidence="1" type="ORF">GCM10009433_07840</name>
</gene>
<evidence type="ECO:0000313" key="2">
    <source>
        <dbReference type="Proteomes" id="UP001500185"/>
    </source>
</evidence>
<sequence>MSKIAIRSLASILVLTLLFSCENEYSEVGTDYINSIQVQPPYESENVVAFSEKYNAIQTNGLRNYFIGHYSDPVYGMSETKLLTQLSLTQTNPNFGSNPVIDSVVMTLPFYSRQIEEDEYELDSVYGNGSFKLNVYQSNQFLRDLDPGQNGDFQDRQLYYTNQLDQFNSNIESEPVVASEIIKPTDLTDPVVLVETTFDGSLDTLNLSPRIRIKMPNEYFNEKIINAPNPEVFSSNAAFRNYLRGFLIEADQQQPVMSMSMFDFQNADANITIFYRNEVEEENDEGEMTVETRYNQFVLNFNGIKLNLYNDNFNVDLTSQDTIQGEENIYLKGGEGSSGIIKLFAGPDTDGDGISDELEELRSNDWLINEANLDLYINEEVAPNSKNRINRVFLFNLDDEEVLEDYLRDPTASENPFTSRLVHLAPLDENDNGDLFYRIRLTSHINNVINNDSTNVRLGVYVVPNVNQQNFLKTQNSQLGISENVPSSMMETPRGIVIHGNQSATESKKMKLRIIYTETN</sequence>
<dbReference type="RefSeq" id="WP_224453331.1">
    <property type="nucleotide sequence ID" value="NZ_BAAAGG010000005.1"/>
</dbReference>
<dbReference type="PROSITE" id="PS51257">
    <property type="entry name" value="PROKAR_LIPOPROTEIN"/>
    <property type="match status" value="1"/>
</dbReference>
<comment type="caution">
    <text evidence="1">The sequence shown here is derived from an EMBL/GenBank/DDBJ whole genome shotgun (WGS) entry which is preliminary data.</text>
</comment>
<reference evidence="1 2" key="1">
    <citation type="journal article" date="2019" name="Int. J. Syst. Evol. Microbiol.">
        <title>The Global Catalogue of Microorganisms (GCM) 10K type strain sequencing project: providing services to taxonomists for standard genome sequencing and annotation.</title>
        <authorList>
            <consortium name="The Broad Institute Genomics Platform"/>
            <consortium name="The Broad Institute Genome Sequencing Center for Infectious Disease"/>
            <person name="Wu L."/>
            <person name="Ma J."/>
        </authorList>
    </citation>
    <scope>NUCLEOTIDE SEQUENCE [LARGE SCALE GENOMIC DNA]</scope>
    <source>
        <strain evidence="1 2">JCM 16231</strain>
    </source>
</reference>
<name>A0ABN1K4B5_9FLAO</name>
<evidence type="ECO:0000313" key="1">
    <source>
        <dbReference type="EMBL" id="GAA0754337.1"/>
    </source>
</evidence>
<dbReference type="InterPro" id="IPR025366">
    <property type="entry name" value="DUF4270"/>
</dbReference>
<accession>A0ABN1K4B5</accession>
<keyword evidence="2" id="KW-1185">Reference proteome</keyword>
<dbReference type="Proteomes" id="UP001500185">
    <property type="component" value="Unassembled WGS sequence"/>
</dbReference>
<protein>
    <submittedName>
        <fullName evidence="1">DUF4270 domain-containing protein</fullName>
    </submittedName>
</protein>
<dbReference type="EMBL" id="BAAAGG010000005">
    <property type="protein sequence ID" value="GAA0754337.1"/>
    <property type="molecule type" value="Genomic_DNA"/>
</dbReference>
<dbReference type="Pfam" id="PF14092">
    <property type="entry name" value="DUF4270"/>
    <property type="match status" value="1"/>
</dbReference>